<dbReference type="AlphaFoldDB" id="A0A3L9MC23"/>
<comment type="caution">
    <text evidence="1">The sequence shown here is derived from an EMBL/GenBank/DDBJ whole genome shotgun (WGS) entry which is preliminary data.</text>
</comment>
<keyword evidence="2" id="KW-1185">Reference proteome</keyword>
<evidence type="ECO:0000313" key="2">
    <source>
        <dbReference type="Proteomes" id="UP000275348"/>
    </source>
</evidence>
<evidence type="ECO:0000313" key="1">
    <source>
        <dbReference type="EMBL" id="RLZ10548.1"/>
    </source>
</evidence>
<dbReference type="RefSeq" id="WP_121934494.1">
    <property type="nucleotide sequence ID" value="NZ_RDOJ01000007.1"/>
</dbReference>
<dbReference type="Proteomes" id="UP000275348">
    <property type="component" value="Unassembled WGS sequence"/>
</dbReference>
<accession>A0A3L9MC23</accession>
<dbReference type="OrthoDB" id="2081174at2"/>
<reference evidence="1 2" key="1">
    <citation type="submission" date="2018-10" db="EMBL/GenBank/DDBJ databases">
        <authorList>
            <person name="Chen X."/>
        </authorList>
    </citation>
    <scope>NUCLEOTIDE SEQUENCE [LARGE SCALE GENOMIC DNA]</scope>
    <source>
        <strain evidence="1 2">YIM 102668</strain>
    </source>
</reference>
<sequence>MLKSIKDFIINFQGYKTKRKLVAFLVDDYGTIRVSTEALKELEKNDKSLTENRFNKFDDIASKQDLEDLFKVLKSVKDKNGKPAVFTPMTVVANPDFKSISESNFSNYHYESFYQTLDKFAEGNEIKQLWKEGIEQGIFVPEFHGREHLNVRFWMNYLRNKDENILKAFNHNSIGVNPKIKQNYDYMAAYDLIEKDHIDELNSITKDGLDLFEKLFGYRSVLFTPSALIHHDDMHSDLNSVGIKYIDMARSRMMPNYTGAKSKKFHYLGQTNNLGQKYITRNVMFEPNKDNSDAVKKALTEIEVAFKYNKPAIISSHRVNFVGGKDKSNREKGLNDLKRLLEGIVSKWPEVEFVAIRDIFN</sequence>
<evidence type="ECO:0008006" key="3">
    <source>
        <dbReference type="Google" id="ProtNLM"/>
    </source>
</evidence>
<proteinExistence type="predicted"/>
<name>A0A3L9MC23_9FLAO</name>
<dbReference type="EMBL" id="RDOJ01000007">
    <property type="protein sequence ID" value="RLZ10548.1"/>
    <property type="molecule type" value="Genomic_DNA"/>
</dbReference>
<organism evidence="1 2">
    <name type="scientific">Faecalibacter macacae</name>
    <dbReference type="NCBI Taxonomy" id="1859289"/>
    <lineage>
        <taxon>Bacteria</taxon>
        <taxon>Pseudomonadati</taxon>
        <taxon>Bacteroidota</taxon>
        <taxon>Flavobacteriia</taxon>
        <taxon>Flavobacteriales</taxon>
        <taxon>Weeksellaceae</taxon>
        <taxon>Faecalibacter</taxon>
    </lineage>
</organism>
<protein>
    <recommendedName>
        <fullName evidence="3">Polysaccharide (De)acetylase</fullName>
    </recommendedName>
</protein>
<gene>
    <name evidence="1" type="ORF">EAH69_07090</name>
</gene>